<dbReference type="GO" id="GO:0016987">
    <property type="term" value="F:sigma factor activity"/>
    <property type="evidence" value="ECO:0007669"/>
    <property type="project" value="InterPro"/>
</dbReference>
<evidence type="ECO:0000313" key="3">
    <source>
        <dbReference type="Proteomes" id="UP001205748"/>
    </source>
</evidence>
<dbReference type="GO" id="GO:0003677">
    <property type="term" value="F:DNA binding"/>
    <property type="evidence" value="ECO:0007669"/>
    <property type="project" value="InterPro"/>
</dbReference>
<dbReference type="Proteomes" id="UP001205748">
    <property type="component" value="Unassembled WGS sequence"/>
</dbReference>
<evidence type="ECO:0000313" key="2">
    <source>
        <dbReference type="EMBL" id="MCR1899965.1"/>
    </source>
</evidence>
<dbReference type="Gene3D" id="1.20.140.160">
    <property type="match status" value="1"/>
</dbReference>
<feature type="domain" description="RNA polymerase sigma factor 70 region 4 type 2" evidence="1">
    <location>
        <begin position="118"/>
        <end position="159"/>
    </location>
</feature>
<name>A0AAE3HG18_9FIRM</name>
<dbReference type="Pfam" id="PF08281">
    <property type="entry name" value="Sigma70_r4_2"/>
    <property type="match status" value="1"/>
</dbReference>
<dbReference type="GO" id="GO:0006352">
    <property type="term" value="P:DNA-templated transcription initiation"/>
    <property type="evidence" value="ECO:0007669"/>
    <property type="project" value="InterPro"/>
</dbReference>
<dbReference type="AlphaFoldDB" id="A0AAE3HG18"/>
<accession>A0AAE3HG18</accession>
<comment type="caution">
    <text evidence="2">The sequence shown here is derived from an EMBL/GenBank/DDBJ whole genome shotgun (WGS) entry which is preliminary data.</text>
</comment>
<dbReference type="SUPFAM" id="SSF88659">
    <property type="entry name" value="Sigma3 and sigma4 domains of RNA polymerase sigma factors"/>
    <property type="match status" value="1"/>
</dbReference>
<organism evidence="2 3">
    <name type="scientific">Irregularibacter muris</name>
    <dbReference type="NCBI Taxonomy" id="1796619"/>
    <lineage>
        <taxon>Bacteria</taxon>
        <taxon>Bacillati</taxon>
        <taxon>Bacillota</taxon>
        <taxon>Clostridia</taxon>
        <taxon>Eubacteriales</taxon>
        <taxon>Eubacteriaceae</taxon>
        <taxon>Irregularibacter</taxon>
    </lineage>
</organism>
<dbReference type="RefSeq" id="WP_257532818.1">
    <property type="nucleotide sequence ID" value="NZ_JANKAS010000016.1"/>
</dbReference>
<reference evidence="2" key="1">
    <citation type="submission" date="2022-07" db="EMBL/GenBank/DDBJ databases">
        <title>Enhanced cultured diversity of the mouse gut microbiota enables custom-made synthetic communities.</title>
        <authorList>
            <person name="Afrizal A."/>
        </authorList>
    </citation>
    <scope>NUCLEOTIDE SEQUENCE</scope>
    <source>
        <strain evidence="2">DSM 28593</strain>
    </source>
</reference>
<proteinExistence type="predicted"/>
<dbReference type="InterPro" id="IPR013249">
    <property type="entry name" value="RNA_pol_sigma70_r4_t2"/>
</dbReference>
<dbReference type="EMBL" id="JANKAS010000016">
    <property type="protein sequence ID" value="MCR1899965.1"/>
    <property type="molecule type" value="Genomic_DNA"/>
</dbReference>
<evidence type="ECO:0000259" key="1">
    <source>
        <dbReference type="Pfam" id="PF08281"/>
    </source>
</evidence>
<dbReference type="InterPro" id="IPR013324">
    <property type="entry name" value="RNA_pol_sigma_r3/r4-like"/>
</dbReference>
<sequence>MHNLVRKFLNENNRNSELYFKAKTYGNQYDINRLYEEFHNYVFRIYFISYIEKSLRFKALEIKRKRKKLSERELCTLNVIDEDFNEEKINMIRDDSIDPLDEMSKGMDFKDMVANKELANAIENTTNKQKLVLFMHYIEEKEEKQIARELNVSKQSVNKVKLAGLKRIRTYLGGEINGRAI</sequence>
<protein>
    <recommendedName>
        <fullName evidence="1">RNA polymerase sigma factor 70 region 4 type 2 domain-containing protein</fullName>
    </recommendedName>
</protein>
<keyword evidence="3" id="KW-1185">Reference proteome</keyword>
<gene>
    <name evidence="2" type="ORF">NSA47_13430</name>
</gene>